<dbReference type="Gene3D" id="3.40.640.10">
    <property type="entry name" value="Type I PLP-dependent aspartate aminotransferase-like (Major domain)"/>
    <property type="match status" value="1"/>
</dbReference>
<dbReference type="OrthoDB" id="2161780at2759"/>
<comment type="cofactor">
    <cofactor evidence="1">
        <name>pyridoxal 5'-phosphate</name>
        <dbReference type="ChEBI" id="CHEBI:597326"/>
    </cofactor>
</comment>
<dbReference type="SUPFAM" id="SSF53383">
    <property type="entry name" value="PLP-dependent transferases"/>
    <property type="match status" value="1"/>
</dbReference>
<evidence type="ECO:0000256" key="3">
    <source>
        <dbReference type="ARBA" id="ARBA00023239"/>
    </source>
</evidence>
<dbReference type="InterPro" id="IPR015421">
    <property type="entry name" value="PyrdxlP-dep_Trfase_major"/>
</dbReference>
<dbReference type="Proteomes" id="UP000639643">
    <property type="component" value="Unassembled WGS sequence"/>
</dbReference>
<feature type="compositionally biased region" description="Polar residues" evidence="4">
    <location>
        <begin position="967"/>
        <end position="977"/>
    </location>
</feature>
<reference evidence="5" key="1">
    <citation type="journal article" date="2020" name="Phytopathology">
        <title>Genome Sequence Resources of Colletotrichum truncatum, C. plurivorum, C. musicola, and C. sojae: Four Species Pathogenic to Soybean (Glycine max).</title>
        <authorList>
            <person name="Rogerio F."/>
            <person name="Boufleur T.R."/>
            <person name="Ciampi-Guillardi M."/>
            <person name="Sukno S.A."/>
            <person name="Thon M.R."/>
            <person name="Massola Junior N.S."/>
            <person name="Baroncelli R."/>
        </authorList>
    </citation>
    <scope>NUCLEOTIDE SEQUENCE</scope>
    <source>
        <strain evidence="5">LFN0074</strain>
    </source>
</reference>
<keyword evidence="3" id="KW-0456">Lyase</keyword>
<dbReference type="InterPro" id="IPR050477">
    <property type="entry name" value="GrpII_AminoAcid_Decarb"/>
</dbReference>
<sequence length="1185" mass="132754">MASKKTSSTYEDESHQIISSYFIGPQAENLPYFKENIDIILDELKNARVNYFPEDGNFIDEKTQQSPAFRKSMDKLKNAVQKASSIMGRSSIPFWSPRYEAHMCTDLTMPSLLGYFMTMLYNPNNVALEASPISTVAEIEVGEQLCEMFGYNVVEDNEGPTGWGHVTSRNLKFYPLSLRKAFDEGQPLDFLAKSFHVENCVGERKLFVSLSQWELLNLKPSDILDIPDRLYQEHGISNAYLSDVMNKFTIQSTGKDILEREFNIQNPCQYMLATTRHYSWPKGAGEFFRSSLKCVMLKKFLAIAGLGSDNVVGIPVDLEARVDLDELKDRLEKSLENQQAVLAVVGIIGSTEEGSVDSLSGILALRKQFQARGLSFLVHADAAWGGYFASMLPKGYHPGDVINLPTEMGEADGFVPDASLRAETQEDLYAMRYADSITVDPHKAGYIPYPAGGLCYRDGRMRYLVTWTSPYLSRGSVTSIGIYGVEGSKPGASAVSTWLSNKTVGLTQEGYGALLGEATWTCSRLSAHWAAVSDASTPFVCVPLNMLPSERGENPSEEKIEAEKRRIRNDIINKTNSEIIEEDSKRPDDMKVLKLLRELGSDLNINAFSLNFRYEDGRQNDDIEEANYLMQRVIEAFSVDSPTDDPTKIPLYLTSTEFSDELYGKCKKHFVKRLGLDQSSQDLMVLRNVVMSPFPTDRNFLDRLIEIFRERVEIETEVVRKRNTLAPEFHKFLIQGIDDLYLIHLPMFHVANHRQQLIVGATLDEESKIVYDRMKKANPTEPLILVTQRKVMLQDVVENHGGFKGQIMTKDSYVCLSDVERDGTDTDDLRSGIVLQDIEVSLMDTVVSRPLNSKWRLDKYPETFMPFYLYGNAEEANIDHVIVKAPNTQLSAGGCTVEFYNDVGDDFWKKDLVVLLEDVRENPMQPFPPNSEIGGKNGAIIGHGDYHRETGSKVSSNAHHQEKIEKNGSSGNHQENGNQREDGSHKENGNHQQKPSPWGHGNQWSHGNQWTYGNQWGRGGQGGYGNQGGHGNEGGHGNQGSHGAQGGNGNRGGHGNGAPPPNRSEETVSYDELCAQRHRADTSQEVHRYANVVTSETRSGAARGSNFFFRPGATFKVGVWEDKNRKNESSNFASFDLGEFIGRGTLTLGESVYVDSEAMNFDPFKKVDKVVEWRREFDQIGKELD</sequence>
<evidence type="ECO:0000313" key="6">
    <source>
        <dbReference type="Proteomes" id="UP000639643"/>
    </source>
</evidence>
<keyword evidence="6" id="KW-1185">Reference proteome</keyword>
<evidence type="ECO:0000313" key="5">
    <source>
        <dbReference type="EMBL" id="KAF6815610.1"/>
    </source>
</evidence>
<dbReference type="PANTHER" id="PTHR42735:SF4">
    <property type="entry name" value="PYRIDOXAL PHOSPHATE-DEPENDENT DECARBOXYLASE FAMILY PROTEIN"/>
    <property type="match status" value="1"/>
</dbReference>
<accession>A0A8H6JMZ3</accession>
<dbReference type="EMBL" id="WIGM01000698">
    <property type="protein sequence ID" value="KAF6815610.1"/>
    <property type="molecule type" value="Genomic_DNA"/>
</dbReference>
<evidence type="ECO:0000256" key="4">
    <source>
        <dbReference type="SAM" id="MobiDB-lite"/>
    </source>
</evidence>
<keyword evidence="2" id="KW-0663">Pyridoxal phosphate</keyword>
<evidence type="ECO:0000256" key="1">
    <source>
        <dbReference type="ARBA" id="ARBA00001933"/>
    </source>
</evidence>
<dbReference type="InterPro" id="IPR015424">
    <property type="entry name" value="PyrdxlP-dep_Trfase"/>
</dbReference>
<feature type="region of interest" description="Disordered" evidence="4">
    <location>
        <begin position="922"/>
        <end position="1069"/>
    </location>
</feature>
<gene>
    <name evidence="5" type="ORF">CMUS01_12424</name>
</gene>
<dbReference type="PANTHER" id="PTHR42735">
    <property type="match status" value="1"/>
</dbReference>
<feature type="compositionally biased region" description="Polar residues" evidence="4">
    <location>
        <begin position="1002"/>
        <end position="1012"/>
    </location>
</feature>
<feature type="compositionally biased region" description="Basic and acidic residues" evidence="4">
    <location>
        <begin position="978"/>
        <end position="989"/>
    </location>
</feature>
<evidence type="ECO:0000256" key="2">
    <source>
        <dbReference type="ARBA" id="ARBA00022898"/>
    </source>
</evidence>
<feature type="compositionally biased region" description="Gly residues" evidence="4">
    <location>
        <begin position="1016"/>
        <end position="1056"/>
    </location>
</feature>
<comment type="caution">
    <text evidence="5">The sequence shown here is derived from an EMBL/GenBank/DDBJ whole genome shotgun (WGS) entry which is preliminary data.</text>
</comment>
<dbReference type="AlphaFoldDB" id="A0A8H6JMZ3"/>
<proteinExistence type="predicted"/>
<name>A0A8H6JMZ3_9PEZI</name>
<organism evidence="5 6">
    <name type="scientific">Colletotrichum musicola</name>
    <dbReference type="NCBI Taxonomy" id="2175873"/>
    <lineage>
        <taxon>Eukaryota</taxon>
        <taxon>Fungi</taxon>
        <taxon>Dikarya</taxon>
        <taxon>Ascomycota</taxon>
        <taxon>Pezizomycotina</taxon>
        <taxon>Sordariomycetes</taxon>
        <taxon>Hypocreomycetidae</taxon>
        <taxon>Glomerellales</taxon>
        <taxon>Glomerellaceae</taxon>
        <taxon>Colletotrichum</taxon>
        <taxon>Colletotrichum orchidearum species complex</taxon>
    </lineage>
</organism>
<protein>
    <submittedName>
        <fullName evidence="5">Pyridoxal-dependent decarboxylase domain protein</fullName>
    </submittedName>
</protein>